<sequence>MLGSKSHSLTLRFLGAGAALSLTLLTLLVFRRPSYFGHGGSGPYTPIDPASTTTQVYQGSTTRTSGETGVNDTQQSRWEFNVHRDGDKHGLSESECSLAFPKLFTELERTAEFWASNGGISYGDVDDIARGGGIDGNGNGLVRAAVKDGELYIIDYGPQPYTFTRGKATLHSLHRALSSYPDRHSLPDIEFVLTTDDFSTRTSTNPSPIWAYTKRQEDEDAAIWLMPDFGYWSWPEVDTVGEYKDVRRRIFAKEEGLPFSDKKKQLLWRGSVSANPEIRKALLDTVGGKSWANVKEISWADSRFQPNSKSNPSDNEVLPIEDHCTYAFLVHTEGRSFSGRGKYLLNCKSVFITHKLTWLEAHHSALVSSGPDANYVEVDRDWSDLERKVEFLLDNPQSAERIAENSVKTLRDRYLTPAAESCYWRALVRKYGEVSQFAPILEKGRTGEKTRGSRFESWVLGV</sequence>
<evidence type="ECO:0000313" key="3">
    <source>
        <dbReference type="EMBL" id="CBF79610.1"/>
    </source>
</evidence>
<name>Q5AVY2_EMENI</name>
<dbReference type="AlphaFoldDB" id="Q5AVY2"/>
<feature type="transmembrane region" description="Helical" evidence="1">
    <location>
        <begin position="12"/>
        <end position="30"/>
    </location>
</feature>
<dbReference type="PANTHER" id="PTHR12203">
    <property type="entry name" value="KDEL LYS-ASP-GLU-LEU CONTAINING - RELATED"/>
    <property type="match status" value="1"/>
</dbReference>
<keyword evidence="1" id="KW-0472">Membrane</keyword>
<dbReference type="OMA" id="PRWIQHW"/>
<dbReference type="OrthoDB" id="202415at2759"/>
<accession>Q5AVY2</accession>
<reference evidence="4" key="1">
    <citation type="journal article" date="2005" name="Nature">
        <title>Sequencing of Aspergillus nidulans and comparative analysis with A. fumigatus and A. oryzae.</title>
        <authorList>
            <person name="Galagan J.E."/>
            <person name="Calvo S.E."/>
            <person name="Cuomo C."/>
            <person name="Ma L.J."/>
            <person name="Wortman J.R."/>
            <person name="Batzoglou S."/>
            <person name="Lee S.I."/>
            <person name="Basturkmen M."/>
            <person name="Spevak C.C."/>
            <person name="Clutterbuck J."/>
            <person name="Kapitonov V."/>
            <person name="Jurka J."/>
            <person name="Scazzocchio C."/>
            <person name="Farman M."/>
            <person name="Butler J."/>
            <person name="Purcell S."/>
            <person name="Harris S."/>
            <person name="Braus G.H."/>
            <person name="Draht O."/>
            <person name="Busch S."/>
            <person name="D'Enfert C."/>
            <person name="Bouchier C."/>
            <person name="Goldman G.H."/>
            <person name="Bell-Pedersen D."/>
            <person name="Griffiths-Jones S."/>
            <person name="Doonan J.H."/>
            <person name="Yu J."/>
            <person name="Vienken K."/>
            <person name="Pain A."/>
            <person name="Freitag M."/>
            <person name="Selker E.U."/>
            <person name="Archer D.B."/>
            <person name="Penalva M.A."/>
            <person name="Oakley B.R."/>
            <person name="Momany M."/>
            <person name="Tanaka T."/>
            <person name="Kumagai T."/>
            <person name="Asai K."/>
            <person name="Machida M."/>
            <person name="Nierman W.C."/>
            <person name="Denning D.W."/>
            <person name="Caddick M."/>
            <person name="Hynes M."/>
            <person name="Paoletti M."/>
            <person name="Fischer R."/>
            <person name="Miller B."/>
            <person name="Dyer P."/>
            <person name="Sachs M.S."/>
            <person name="Osmani S.A."/>
            <person name="Birren B.W."/>
        </authorList>
    </citation>
    <scope>NUCLEOTIDE SEQUENCE [LARGE SCALE GENOMIC DNA]</scope>
    <source>
        <strain evidence="4">FGSC A4 / ATCC 38163 / CBS 112.46 / NRRL 194 / M139</strain>
    </source>
</reference>
<dbReference type="HOGENOM" id="CLU_028539_2_1_1"/>
<dbReference type="Proteomes" id="UP000000560">
    <property type="component" value="Chromosome IV"/>
</dbReference>
<dbReference type="InterPro" id="IPR051091">
    <property type="entry name" value="O-Glucosyltr/Glycosyltrsf_90"/>
</dbReference>
<evidence type="ECO:0000256" key="1">
    <source>
        <dbReference type="SAM" id="Phobius"/>
    </source>
</evidence>
<dbReference type="InterPro" id="IPR006598">
    <property type="entry name" value="CAP10"/>
</dbReference>
<reference evidence="4" key="2">
    <citation type="journal article" date="2009" name="Fungal Genet. Biol.">
        <title>The 2008 update of the Aspergillus nidulans genome annotation: a community effort.</title>
        <authorList>
            <person name="Wortman J.R."/>
            <person name="Gilsenan J.M."/>
            <person name="Joardar V."/>
            <person name="Deegan J."/>
            <person name="Clutterbuck J."/>
            <person name="Andersen M.R."/>
            <person name="Archer D."/>
            <person name="Bencina M."/>
            <person name="Braus G."/>
            <person name="Coutinho P."/>
            <person name="von Dohren H."/>
            <person name="Doonan J."/>
            <person name="Driessen A.J."/>
            <person name="Durek P."/>
            <person name="Espeso E."/>
            <person name="Fekete E."/>
            <person name="Flipphi M."/>
            <person name="Estrada C.G."/>
            <person name="Geysens S."/>
            <person name="Goldman G."/>
            <person name="de Groot P.W."/>
            <person name="Hansen K."/>
            <person name="Harris S.D."/>
            <person name="Heinekamp T."/>
            <person name="Helmstaedt K."/>
            <person name="Henrissat B."/>
            <person name="Hofmann G."/>
            <person name="Homan T."/>
            <person name="Horio T."/>
            <person name="Horiuchi H."/>
            <person name="James S."/>
            <person name="Jones M."/>
            <person name="Karaffa L."/>
            <person name="Karanyi Z."/>
            <person name="Kato M."/>
            <person name="Keller N."/>
            <person name="Kelly D.E."/>
            <person name="Kiel J.A."/>
            <person name="Kim J.M."/>
            <person name="van der Klei I.J."/>
            <person name="Klis F.M."/>
            <person name="Kovalchuk A."/>
            <person name="Krasevec N."/>
            <person name="Kubicek C.P."/>
            <person name="Liu B."/>
            <person name="Maccabe A."/>
            <person name="Meyer V."/>
            <person name="Mirabito P."/>
            <person name="Miskei M."/>
            <person name="Mos M."/>
            <person name="Mullins J."/>
            <person name="Nelson D.R."/>
            <person name="Nielsen J."/>
            <person name="Oakley B.R."/>
            <person name="Osmani S.A."/>
            <person name="Pakula T."/>
            <person name="Paszewski A."/>
            <person name="Paulsen I."/>
            <person name="Pilsyk S."/>
            <person name="Pocsi I."/>
            <person name="Punt P.J."/>
            <person name="Ram A.F."/>
            <person name="Ren Q."/>
            <person name="Robellet X."/>
            <person name="Robson G."/>
            <person name="Seiboth B."/>
            <person name="van Solingen P."/>
            <person name="Specht T."/>
            <person name="Sun J."/>
            <person name="Taheri-Talesh N."/>
            <person name="Takeshita N."/>
            <person name="Ussery D."/>
            <person name="vanKuyk P.A."/>
            <person name="Visser H."/>
            <person name="van de Vondervoort P.J."/>
            <person name="de Vries R.P."/>
            <person name="Walton J."/>
            <person name="Xiang X."/>
            <person name="Xiong Y."/>
            <person name="Zeng A.P."/>
            <person name="Brandt B.W."/>
            <person name="Cornell M.J."/>
            <person name="van den Hondel C.A."/>
            <person name="Visser J."/>
            <person name="Oliver S.G."/>
            <person name="Turner G."/>
        </authorList>
    </citation>
    <scope>GENOME REANNOTATION</scope>
    <source>
        <strain evidence="4">FGSC A4 / ATCC 38163 / CBS 112.46 / NRRL 194 / M139</strain>
    </source>
</reference>
<proteinExistence type="predicted"/>
<dbReference type="RefSeq" id="XP_680817.1">
    <property type="nucleotide sequence ID" value="XM_675725.1"/>
</dbReference>
<evidence type="ECO:0000313" key="4">
    <source>
        <dbReference type="Proteomes" id="UP000000560"/>
    </source>
</evidence>
<evidence type="ECO:0000259" key="2">
    <source>
        <dbReference type="SMART" id="SM00672"/>
    </source>
</evidence>
<dbReference type="InParanoid" id="Q5AVY2"/>
<keyword evidence="4" id="KW-1185">Reference proteome</keyword>
<dbReference type="Pfam" id="PF05686">
    <property type="entry name" value="Glyco_transf_90"/>
    <property type="match status" value="1"/>
</dbReference>
<dbReference type="KEGG" id="ani:ANIA_07548"/>
<gene>
    <name evidence="3" type="ORF">ANIA_07548</name>
</gene>
<accession>C8VBN4</accession>
<feature type="domain" description="Glycosyl transferase CAP10" evidence="2">
    <location>
        <begin position="185"/>
        <end position="438"/>
    </location>
</feature>
<dbReference type="PANTHER" id="PTHR12203:SF112">
    <property type="entry name" value="DUF821 DOMAIN PROTEIN (AFU_ORTHOLOGUE AFUA_2G14740)"/>
    <property type="match status" value="1"/>
</dbReference>
<organism evidence="3 4">
    <name type="scientific">Emericella nidulans (strain FGSC A4 / ATCC 38163 / CBS 112.46 / NRRL 194 / M139)</name>
    <name type="common">Aspergillus nidulans</name>
    <dbReference type="NCBI Taxonomy" id="227321"/>
    <lineage>
        <taxon>Eukaryota</taxon>
        <taxon>Fungi</taxon>
        <taxon>Dikarya</taxon>
        <taxon>Ascomycota</taxon>
        <taxon>Pezizomycotina</taxon>
        <taxon>Eurotiomycetes</taxon>
        <taxon>Eurotiomycetidae</taxon>
        <taxon>Eurotiales</taxon>
        <taxon>Aspergillaceae</taxon>
        <taxon>Aspergillus</taxon>
        <taxon>Aspergillus subgen. Nidulantes</taxon>
    </lineage>
</organism>
<keyword evidence="1" id="KW-1133">Transmembrane helix</keyword>
<dbReference type="VEuPathDB" id="FungiDB:AN7548"/>
<dbReference type="SMART" id="SM00672">
    <property type="entry name" value="CAP10"/>
    <property type="match status" value="1"/>
</dbReference>
<dbReference type="eggNOG" id="KOG2458">
    <property type="taxonomic scope" value="Eukaryota"/>
</dbReference>
<keyword evidence="1" id="KW-0812">Transmembrane</keyword>
<dbReference type="EMBL" id="BN001304">
    <property type="protein sequence ID" value="CBF79610.1"/>
    <property type="molecule type" value="Genomic_DNA"/>
</dbReference>
<dbReference type="GeneID" id="2869407"/>
<protein>
    <submittedName>
        <fullName evidence="3">DUF821 domain protein (AFU_orthologue AFUA_2G14740)</fullName>
    </submittedName>
</protein>